<dbReference type="Gene3D" id="3.40.50.300">
    <property type="entry name" value="P-loop containing nucleotide triphosphate hydrolases"/>
    <property type="match status" value="1"/>
</dbReference>
<dbReference type="InterPro" id="IPR027417">
    <property type="entry name" value="P-loop_NTPase"/>
</dbReference>
<name>A0ABR6MHV9_MICEC</name>
<evidence type="ECO:0000313" key="5">
    <source>
        <dbReference type="Proteomes" id="UP000618986"/>
    </source>
</evidence>
<evidence type="ECO:0000256" key="2">
    <source>
        <dbReference type="ARBA" id="ARBA00023163"/>
    </source>
</evidence>
<keyword evidence="5" id="KW-1185">Reference proteome</keyword>
<comment type="caution">
    <text evidence="4">The sequence shown here is derived from an EMBL/GenBank/DDBJ whole genome shotgun (WGS) entry which is preliminary data.</text>
</comment>
<dbReference type="Gene3D" id="1.25.40.10">
    <property type="entry name" value="Tetratricopeptide repeat domain"/>
    <property type="match status" value="1"/>
</dbReference>
<protein>
    <submittedName>
        <fullName evidence="4">DNA-binding SARP family transcriptional activator</fullName>
    </submittedName>
</protein>
<dbReference type="InterPro" id="IPR036390">
    <property type="entry name" value="WH_DNA-bd_sf"/>
</dbReference>
<reference evidence="4 5" key="1">
    <citation type="submission" date="2020-08" db="EMBL/GenBank/DDBJ databases">
        <title>Sequencing the genomes of 1000 actinobacteria strains.</title>
        <authorList>
            <person name="Klenk H.-P."/>
        </authorList>
    </citation>
    <scope>NUCLEOTIDE SEQUENCE [LARGE SCALE GENOMIC DNA]</scope>
    <source>
        <strain evidence="4 5">DSM 43036</strain>
    </source>
</reference>
<accession>A0ABR6MHV9</accession>
<evidence type="ECO:0000313" key="4">
    <source>
        <dbReference type="EMBL" id="MBB5114962.1"/>
    </source>
</evidence>
<gene>
    <name evidence="4" type="ORF">FHU28_004801</name>
</gene>
<dbReference type="Pfam" id="PF13401">
    <property type="entry name" value="AAA_22"/>
    <property type="match status" value="1"/>
</dbReference>
<proteinExistence type="predicted"/>
<organism evidence="4 5">
    <name type="scientific">Micromonospora echinospora</name>
    <name type="common">Micromonospora purpurea</name>
    <dbReference type="NCBI Taxonomy" id="1877"/>
    <lineage>
        <taxon>Bacteria</taxon>
        <taxon>Bacillati</taxon>
        <taxon>Actinomycetota</taxon>
        <taxon>Actinomycetes</taxon>
        <taxon>Micromonosporales</taxon>
        <taxon>Micromonosporaceae</taxon>
        <taxon>Micromonospora</taxon>
    </lineage>
</organism>
<sequence length="613" mass="64650">MELQIRLLGTVELCVDGETVTPGAAKRRAVLAGLAIEANHSVSLPRLARMVWSDHPPTSATANLRTHAAGLRRTMGDRLVARPQAYELRLAPHELDVTEFQRLAGQGRSLLASADPAGAIDTLTSALAWWRGPSGDGLPRSTALDNRWAALDEQRLQVFEELTEARLAAGEHAHLLSELRAHLAAHPLRERAWGHLMLALYRCGDVPAALTVYRDARAVLDEQLGLEPGAELARLHRAMLDRAPELSYVEPGGAAVTASAPVADLRPAVGWAVPRELPADPLTYVARTGETADVVAALTAEAPAAVVVTGAPGSGKTTLAVRAGHAVSDLFPDGQVFVDLGYRTSVTAGEVLARVLRALGVPAADVPEKTDERAGWFRSLVAGRRLLLVVDGVTRAAQVRPLLPAGPGPALITVAQRHLGSLDGVRRVALRPVGSAQARDLLATLAGPEQLAAEPAATADLVRICGGSLLALRIAGARLGRRSGASVSTLVAELGDGRARLDLLAYEDLSVRASLATGVAVVRSDDELAGRMLELLGARPGTPVHTAADQLGVSPQRAHRALDDLVDAHLAQRDRHGGYRLPTLVSDYAAELAAVGHVSVREAAEHLFDPWAA</sequence>
<evidence type="ECO:0000259" key="3">
    <source>
        <dbReference type="SMART" id="SM01043"/>
    </source>
</evidence>
<dbReference type="PANTHER" id="PTHR35807:SF1">
    <property type="entry name" value="TRANSCRIPTIONAL REGULATOR REDD"/>
    <property type="match status" value="1"/>
</dbReference>
<dbReference type="Gene3D" id="1.10.10.10">
    <property type="entry name" value="Winged helix-like DNA-binding domain superfamily/Winged helix DNA-binding domain"/>
    <property type="match status" value="2"/>
</dbReference>
<dbReference type="SUPFAM" id="SSF46894">
    <property type="entry name" value="C-terminal effector domain of the bipartite response regulators"/>
    <property type="match status" value="1"/>
</dbReference>
<dbReference type="InterPro" id="IPR036388">
    <property type="entry name" value="WH-like_DNA-bd_sf"/>
</dbReference>
<evidence type="ECO:0000256" key="1">
    <source>
        <dbReference type="ARBA" id="ARBA00023015"/>
    </source>
</evidence>
<dbReference type="InterPro" id="IPR011990">
    <property type="entry name" value="TPR-like_helical_dom_sf"/>
</dbReference>
<dbReference type="SMART" id="SM01043">
    <property type="entry name" value="BTAD"/>
    <property type="match status" value="1"/>
</dbReference>
<dbReference type="InterPro" id="IPR051677">
    <property type="entry name" value="AfsR-DnrI-RedD_regulator"/>
</dbReference>
<dbReference type="SUPFAM" id="SSF48452">
    <property type="entry name" value="TPR-like"/>
    <property type="match status" value="1"/>
</dbReference>
<dbReference type="CDD" id="cd15831">
    <property type="entry name" value="BTAD"/>
    <property type="match status" value="1"/>
</dbReference>
<dbReference type="InterPro" id="IPR005158">
    <property type="entry name" value="BTAD"/>
</dbReference>
<dbReference type="PANTHER" id="PTHR35807">
    <property type="entry name" value="TRANSCRIPTIONAL REGULATOR REDD-RELATED"/>
    <property type="match status" value="1"/>
</dbReference>
<dbReference type="InterPro" id="IPR016032">
    <property type="entry name" value="Sig_transdc_resp-reg_C-effctor"/>
</dbReference>
<keyword evidence="1" id="KW-0805">Transcription regulation</keyword>
<dbReference type="Proteomes" id="UP000618986">
    <property type="component" value="Unassembled WGS sequence"/>
</dbReference>
<dbReference type="SUPFAM" id="SSF46785">
    <property type="entry name" value="Winged helix' DNA-binding domain"/>
    <property type="match status" value="1"/>
</dbReference>
<dbReference type="RefSeq" id="WP_184686696.1">
    <property type="nucleotide sequence ID" value="NZ_JACHJC010000001.1"/>
</dbReference>
<keyword evidence="2" id="KW-0804">Transcription</keyword>
<dbReference type="InterPro" id="IPR049945">
    <property type="entry name" value="AAA_22"/>
</dbReference>
<dbReference type="EMBL" id="JACHJC010000001">
    <property type="protein sequence ID" value="MBB5114962.1"/>
    <property type="molecule type" value="Genomic_DNA"/>
</dbReference>
<dbReference type="Pfam" id="PF03704">
    <property type="entry name" value="BTAD"/>
    <property type="match status" value="1"/>
</dbReference>
<dbReference type="GO" id="GO:0003677">
    <property type="term" value="F:DNA binding"/>
    <property type="evidence" value="ECO:0007669"/>
    <property type="project" value="UniProtKB-KW"/>
</dbReference>
<dbReference type="GeneID" id="300295333"/>
<feature type="domain" description="Bacterial transcriptional activator" evidence="3">
    <location>
        <begin position="95"/>
        <end position="240"/>
    </location>
</feature>
<keyword evidence="4" id="KW-0238">DNA-binding</keyword>
<dbReference type="SUPFAM" id="SSF52540">
    <property type="entry name" value="P-loop containing nucleoside triphosphate hydrolases"/>
    <property type="match status" value="1"/>
</dbReference>
<dbReference type="PRINTS" id="PR00364">
    <property type="entry name" value="DISEASERSIST"/>
</dbReference>